<comment type="caution">
    <text evidence="2">The sequence shown here is derived from an EMBL/GenBank/DDBJ whole genome shotgun (WGS) entry which is preliminary data.</text>
</comment>
<protein>
    <submittedName>
        <fullName evidence="2">Acyl-CoA dehydrogenase member 11</fullName>
    </submittedName>
</protein>
<dbReference type="PANTHER" id="PTHR48083">
    <property type="entry name" value="MEDIUM-CHAIN SPECIFIC ACYL-COA DEHYDROGENASE, MITOCHONDRIAL-RELATED"/>
    <property type="match status" value="1"/>
</dbReference>
<proteinExistence type="predicted"/>
<dbReference type="PANTHER" id="PTHR48083:SF13">
    <property type="entry name" value="ACYL-COA DEHYDROGENASE FAMILY MEMBER 11"/>
    <property type="match status" value="1"/>
</dbReference>
<dbReference type="GO" id="GO:0005739">
    <property type="term" value="C:mitochondrion"/>
    <property type="evidence" value="ECO:0007669"/>
    <property type="project" value="TreeGrafter"/>
</dbReference>
<dbReference type="GO" id="GO:0033539">
    <property type="term" value="P:fatty acid beta-oxidation using acyl-CoA dehydrogenase"/>
    <property type="evidence" value="ECO:0007669"/>
    <property type="project" value="TreeGrafter"/>
</dbReference>
<dbReference type="GO" id="GO:0003995">
    <property type="term" value="F:acyl-CoA dehydrogenase activity"/>
    <property type="evidence" value="ECO:0007669"/>
    <property type="project" value="TreeGrafter"/>
</dbReference>
<organism evidence="2 3">
    <name type="scientific">Desmophyllum pertusum</name>
    <dbReference type="NCBI Taxonomy" id="174260"/>
    <lineage>
        <taxon>Eukaryota</taxon>
        <taxon>Metazoa</taxon>
        <taxon>Cnidaria</taxon>
        <taxon>Anthozoa</taxon>
        <taxon>Hexacorallia</taxon>
        <taxon>Scleractinia</taxon>
        <taxon>Caryophylliina</taxon>
        <taxon>Caryophylliidae</taxon>
        <taxon>Desmophyllum</taxon>
    </lineage>
</organism>
<dbReference type="InterPro" id="IPR009100">
    <property type="entry name" value="AcylCoA_DH/oxidase_NM_dom_sf"/>
</dbReference>
<reference evidence="2" key="1">
    <citation type="submission" date="2023-01" db="EMBL/GenBank/DDBJ databases">
        <title>Genome assembly of the deep-sea coral Lophelia pertusa.</title>
        <authorList>
            <person name="Herrera S."/>
            <person name="Cordes E."/>
        </authorList>
    </citation>
    <scope>NUCLEOTIDE SEQUENCE</scope>
    <source>
        <strain evidence="2">USNM1676648</strain>
        <tissue evidence="2">Polyp</tissue>
    </source>
</reference>
<dbReference type="Proteomes" id="UP001163046">
    <property type="component" value="Unassembled WGS sequence"/>
</dbReference>
<evidence type="ECO:0000313" key="3">
    <source>
        <dbReference type="Proteomes" id="UP001163046"/>
    </source>
</evidence>
<sequence length="236" mass="26119">MGHVMGWDQNAQLIAQGIYAKIDPRECYSVLRMQASFGNMVEPPWPNSAGLKVAPFPPAQQDHKSLISKLNISDSTSIFQPSPKAQMLCNKMKAFMEKYVYPAEKAYSQHVSNPATQWSVPPFMDDLKRKARLEGLWNLFLPGESAEITGRCPFAPRGLQLQCTDTGNMEVLHLYGTAEQKKAWLEPLLKGDIRSAFCMTAEPDVASSDAHKHGVSNHQRWQCSCLSMEGSGGSSG</sequence>
<dbReference type="InterPro" id="IPR050741">
    <property type="entry name" value="Acyl-CoA_dehydrogenase"/>
</dbReference>
<keyword evidence="3" id="KW-1185">Reference proteome</keyword>
<name>A0A9W9Z405_9CNID</name>
<dbReference type="OrthoDB" id="434771at2759"/>
<keyword evidence="1" id="KW-0560">Oxidoreductase</keyword>
<dbReference type="GO" id="GO:0050660">
    <property type="term" value="F:flavin adenine dinucleotide binding"/>
    <property type="evidence" value="ECO:0007669"/>
    <property type="project" value="InterPro"/>
</dbReference>
<dbReference type="SUPFAM" id="SSF56645">
    <property type="entry name" value="Acyl-CoA dehydrogenase NM domain-like"/>
    <property type="match status" value="1"/>
</dbReference>
<evidence type="ECO:0000256" key="1">
    <source>
        <dbReference type="ARBA" id="ARBA00023002"/>
    </source>
</evidence>
<gene>
    <name evidence="2" type="primary">ACAD11_2</name>
    <name evidence="2" type="ORF">OS493_016772</name>
</gene>
<evidence type="ECO:0000313" key="2">
    <source>
        <dbReference type="EMBL" id="KAJ7372849.1"/>
    </source>
</evidence>
<dbReference type="Gene3D" id="1.10.540.10">
    <property type="entry name" value="Acyl-CoA dehydrogenase/oxidase, N-terminal domain"/>
    <property type="match status" value="1"/>
</dbReference>
<dbReference type="EMBL" id="MU826834">
    <property type="protein sequence ID" value="KAJ7372849.1"/>
    <property type="molecule type" value="Genomic_DNA"/>
</dbReference>
<dbReference type="AlphaFoldDB" id="A0A9W9Z405"/>
<dbReference type="InterPro" id="IPR037069">
    <property type="entry name" value="AcylCoA_DH/ox_N_sf"/>
</dbReference>
<accession>A0A9W9Z405</accession>